<reference evidence="2 3" key="1">
    <citation type="submission" date="2024-04" db="EMBL/GenBank/DDBJ databases">
        <authorList>
            <person name="Fracassetti M."/>
        </authorList>
    </citation>
    <scope>NUCLEOTIDE SEQUENCE [LARGE SCALE GENOMIC DNA]</scope>
</reference>
<gene>
    <name evidence="2" type="ORF">LTRI10_LOCUS2912</name>
</gene>
<organism evidence="2 3">
    <name type="scientific">Linum trigynum</name>
    <dbReference type="NCBI Taxonomy" id="586398"/>
    <lineage>
        <taxon>Eukaryota</taxon>
        <taxon>Viridiplantae</taxon>
        <taxon>Streptophyta</taxon>
        <taxon>Embryophyta</taxon>
        <taxon>Tracheophyta</taxon>
        <taxon>Spermatophyta</taxon>
        <taxon>Magnoliopsida</taxon>
        <taxon>eudicotyledons</taxon>
        <taxon>Gunneridae</taxon>
        <taxon>Pentapetalae</taxon>
        <taxon>rosids</taxon>
        <taxon>fabids</taxon>
        <taxon>Malpighiales</taxon>
        <taxon>Linaceae</taxon>
        <taxon>Linum</taxon>
    </lineage>
</organism>
<evidence type="ECO:0000313" key="2">
    <source>
        <dbReference type="EMBL" id="CAL1355136.1"/>
    </source>
</evidence>
<dbReference type="AlphaFoldDB" id="A0AAV2CG35"/>
<sequence length="149" mass="15669">MGRSEDTIQLGSVLARTFTKAAISTTRSLVCGPVITAFARNYGVDYTGMTLVRGPTPLGEPTLRHQHLVARHGRVRWIVGLPQPPIPAEGDQAESSAAGGRRVPLRAQAPASPSPAPRSPSPGSPPPVVVPISDQLEAISQQNERILAG</sequence>
<evidence type="ECO:0000313" key="3">
    <source>
        <dbReference type="Proteomes" id="UP001497516"/>
    </source>
</evidence>
<feature type="region of interest" description="Disordered" evidence="1">
    <location>
        <begin position="81"/>
        <end position="131"/>
    </location>
</feature>
<evidence type="ECO:0000256" key="1">
    <source>
        <dbReference type="SAM" id="MobiDB-lite"/>
    </source>
</evidence>
<keyword evidence="3" id="KW-1185">Reference proteome</keyword>
<protein>
    <submittedName>
        <fullName evidence="2">Uncharacterized protein</fullName>
    </submittedName>
</protein>
<proteinExistence type="predicted"/>
<accession>A0AAV2CG35</accession>
<dbReference type="Proteomes" id="UP001497516">
    <property type="component" value="Chromosome 1"/>
</dbReference>
<dbReference type="EMBL" id="OZ034813">
    <property type="protein sequence ID" value="CAL1355136.1"/>
    <property type="molecule type" value="Genomic_DNA"/>
</dbReference>
<feature type="compositionally biased region" description="Pro residues" evidence="1">
    <location>
        <begin position="112"/>
        <end position="129"/>
    </location>
</feature>
<name>A0AAV2CG35_9ROSI</name>